<sequence>MAGGRAKHSPLISNLDTALLKFIHITCVALSYALFVLRGIWMLRDRASWHAKWMRFAPHIVDTVLLASAVTLAWQLGLSPLSTPWLAAKIAALLLYIAIGAVALKYGKTRRIRLFAWLAAQMVFFYMISAAVTHNPAPWKT</sequence>
<keyword evidence="1" id="KW-0812">Transmembrane</keyword>
<keyword evidence="1" id="KW-1133">Transmembrane helix</keyword>
<keyword evidence="1" id="KW-0472">Membrane</keyword>
<feature type="transmembrane region" description="Helical" evidence="1">
    <location>
        <begin position="22"/>
        <end position="41"/>
    </location>
</feature>
<name>A0AAN1XBB4_9PROT</name>
<evidence type="ECO:0000313" key="2">
    <source>
        <dbReference type="EMBL" id="BCK88198.1"/>
    </source>
</evidence>
<feature type="transmembrane region" description="Helical" evidence="1">
    <location>
        <begin position="86"/>
        <end position="107"/>
    </location>
</feature>
<evidence type="ECO:0000313" key="3">
    <source>
        <dbReference type="Proteomes" id="UP001320326"/>
    </source>
</evidence>
<dbReference type="GO" id="GO:0005886">
    <property type="term" value="C:plasma membrane"/>
    <property type="evidence" value="ECO:0007669"/>
    <property type="project" value="TreeGrafter"/>
</dbReference>
<dbReference type="Proteomes" id="UP001320326">
    <property type="component" value="Chromosome"/>
</dbReference>
<dbReference type="Pfam" id="PF04247">
    <property type="entry name" value="SirB"/>
    <property type="match status" value="1"/>
</dbReference>
<keyword evidence="3" id="KW-1185">Reference proteome</keyword>
<dbReference type="PANTHER" id="PTHR39594:SF1">
    <property type="entry name" value="PROTEIN YCHQ"/>
    <property type="match status" value="1"/>
</dbReference>
<dbReference type="KEGG" id="seme:MIZ01_1999"/>
<accession>A0AAN1XBB4</accession>
<gene>
    <name evidence="2" type="ORF">MIZ01_1999</name>
</gene>
<reference evidence="2 3" key="1">
    <citation type="journal article" date="2022" name="Int. J. Syst. Evol. Microbiol.">
        <title>&lt;i&gt;Sideroxyarcus emersonii&lt;/i&gt; gen. nov. sp. nov., a neutrophilic, microaerobic iron- and thiosulfate-oxidizing bacterium isolated from iron-rich wetland sediment.</title>
        <authorList>
            <person name="Kato S."/>
            <person name="Itoh T."/>
            <person name="Iino T."/>
            <person name="Ohkuma M."/>
        </authorList>
    </citation>
    <scope>NUCLEOTIDE SEQUENCE [LARGE SCALE GENOMIC DNA]</scope>
    <source>
        <strain evidence="2 3">MIZ01</strain>
    </source>
</reference>
<proteinExistence type="predicted"/>
<dbReference type="PIRSF" id="PIRSF005610">
    <property type="entry name" value="SirB"/>
    <property type="match status" value="1"/>
</dbReference>
<dbReference type="EMBL" id="AP023423">
    <property type="protein sequence ID" value="BCK88198.1"/>
    <property type="molecule type" value="Genomic_DNA"/>
</dbReference>
<dbReference type="PANTHER" id="PTHR39594">
    <property type="entry name" value="PROTEIN YCHQ"/>
    <property type="match status" value="1"/>
</dbReference>
<dbReference type="AlphaFoldDB" id="A0AAN1XBB4"/>
<organism evidence="2 3">
    <name type="scientific">Sideroxyarcus emersonii</name>
    <dbReference type="NCBI Taxonomy" id="2764705"/>
    <lineage>
        <taxon>Bacteria</taxon>
        <taxon>Pseudomonadati</taxon>
        <taxon>Pseudomonadota</taxon>
        <taxon>Betaproteobacteria</taxon>
        <taxon>Nitrosomonadales</taxon>
        <taxon>Gallionellaceae</taxon>
        <taxon>Sideroxyarcus</taxon>
    </lineage>
</organism>
<protein>
    <submittedName>
        <fullName evidence="2">Protein YchQ</fullName>
    </submittedName>
</protein>
<feature type="transmembrane region" description="Helical" evidence="1">
    <location>
        <begin position="114"/>
        <end position="132"/>
    </location>
</feature>
<dbReference type="InterPro" id="IPR007360">
    <property type="entry name" value="SirB"/>
</dbReference>
<feature type="transmembrane region" description="Helical" evidence="1">
    <location>
        <begin position="53"/>
        <end position="74"/>
    </location>
</feature>
<evidence type="ECO:0000256" key="1">
    <source>
        <dbReference type="SAM" id="Phobius"/>
    </source>
</evidence>